<dbReference type="PANTHER" id="PTHR48083">
    <property type="entry name" value="MEDIUM-CHAIN SPECIFIC ACYL-COA DEHYDROGENASE, MITOCHONDRIAL-RELATED"/>
    <property type="match status" value="1"/>
</dbReference>
<dbReference type="InterPro" id="IPR001199">
    <property type="entry name" value="Cyt_B5-like_heme/steroid-bd"/>
</dbReference>
<evidence type="ECO:0000256" key="5">
    <source>
        <dbReference type="ARBA" id="ARBA00022723"/>
    </source>
</evidence>
<keyword evidence="4" id="KW-0285">Flavoprotein</keyword>
<dbReference type="Pfam" id="PF00441">
    <property type="entry name" value="Acyl-CoA_dh_1"/>
    <property type="match status" value="1"/>
</dbReference>
<dbReference type="PROSITE" id="PS00072">
    <property type="entry name" value="ACYL_COA_DH_1"/>
    <property type="match status" value="1"/>
</dbReference>
<dbReference type="GO" id="GO:0020037">
    <property type="term" value="F:heme binding"/>
    <property type="evidence" value="ECO:0007669"/>
    <property type="project" value="InterPro"/>
</dbReference>
<keyword evidence="7" id="KW-0560">Oxidoreductase</keyword>
<dbReference type="SUPFAM" id="SSF47203">
    <property type="entry name" value="Acyl-CoA dehydrogenase C-terminal domain-like"/>
    <property type="match status" value="1"/>
</dbReference>
<evidence type="ECO:0000256" key="2">
    <source>
        <dbReference type="ARBA" id="ARBA00009347"/>
    </source>
</evidence>
<dbReference type="AlphaFoldDB" id="A0A5K1K3F5"/>
<dbReference type="InterPro" id="IPR036250">
    <property type="entry name" value="AcylCo_DH-like_C"/>
</dbReference>
<comment type="cofactor">
    <cofactor evidence="1">
        <name>FAD</name>
        <dbReference type="ChEBI" id="CHEBI:57692"/>
    </cofactor>
</comment>
<dbReference type="InterPro" id="IPR009075">
    <property type="entry name" value="AcylCo_DH/oxidase_C"/>
</dbReference>
<dbReference type="Gene3D" id="2.40.110.10">
    <property type="entry name" value="Butyryl-CoA Dehydrogenase, subunit A, domain 2"/>
    <property type="match status" value="1"/>
</dbReference>
<sequence length="518" mass="56907">MAGKTFTVEEVAQHNKAGDLWIVIDAKVYDVSKFVNLHPGGAGVLLTKTVAGKDATDAFFSLHRHEVLLRPQYARLQIGTIAGQKEHIKATVPGELSQVPYAEPAWLSQGFHSPYYNEKHKRFQKEVRKFFEEVVLPDAVKCEDNGKRISQDVVDKLCENNIPAMRIGPGKHLKGRKLMGGIVTPEEFDHFHELIINFEIGRLGTRGYVDGLLAGQAKVVPEVLDGKKFICLAISEAFAGSDVGGMQTYAERDGDEWVITGTKKWITNGTFADYFTVAARTDKGYVVVLVPSQDAVSAKAIKTAYSSTAGTSYVTFDGARAPVANTLGAVGQGMQVVLSNFNHERWMIICTSLAAQRRIVEECLKWTAQRIAFGKPLNTQAVVRARLAAMIARVESGQNWLEFVTHQMNNMSYDEQSDKIAGTIGLLKQFITRTGRETAEDATLIFGGRGITQTGMGKLVENVSLPHGPISRQDSEASALRQYHRTSPYDAILGGSEDVLGDLGVRQAIKKLPKNVRL</sequence>
<dbReference type="InterPro" id="IPR050741">
    <property type="entry name" value="Acyl-CoA_dehydrogenase"/>
</dbReference>
<accession>A0A5K1K3F5</accession>
<evidence type="ECO:0000256" key="1">
    <source>
        <dbReference type="ARBA" id="ARBA00001974"/>
    </source>
</evidence>
<dbReference type="PROSITE" id="PS50255">
    <property type="entry name" value="CYTOCHROME_B5_2"/>
    <property type="match status" value="1"/>
</dbReference>
<evidence type="ECO:0000256" key="3">
    <source>
        <dbReference type="ARBA" id="ARBA00022617"/>
    </source>
</evidence>
<evidence type="ECO:0000313" key="10">
    <source>
        <dbReference type="EMBL" id="VWO99330.1"/>
    </source>
</evidence>
<evidence type="ECO:0000256" key="4">
    <source>
        <dbReference type="ARBA" id="ARBA00022630"/>
    </source>
</evidence>
<dbReference type="SUPFAM" id="SSF55856">
    <property type="entry name" value="Cytochrome b5-like heme/steroid binding domain"/>
    <property type="match status" value="1"/>
</dbReference>
<dbReference type="SMART" id="SM01117">
    <property type="entry name" value="Cyt-b5"/>
    <property type="match status" value="1"/>
</dbReference>
<dbReference type="GO" id="GO:0033539">
    <property type="term" value="P:fatty acid beta-oxidation using acyl-CoA dehydrogenase"/>
    <property type="evidence" value="ECO:0007669"/>
    <property type="project" value="TreeGrafter"/>
</dbReference>
<evidence type="ECO:0000256" key="6">
    <source>
        <dbReference type="ARBA" id="ARBA00022827"/>
    </source>
</evidence>
<keyword evidence="8" id="KW-0408">Iron</keyword>
<dbReference type="Pfam" id="PF00173">
    <property type="entry name" value="Cyt-b5"/>
    <property type="match status" value="1"/>
</dbReference>
<dbReference type="GO" id="GO:0005737">
    <property type="term" value="C:cytoplasm"/>
    <property type="evidence" value="ECO:0007669"/>
    <property type="project" value="TreeGrafter"/>
</dbReference>
<keyword evidence="5" id="KW-0479">Metal-binding</keyword>
<dbReference type="InterPro" id="IPR046373">
    <property type="entry name" value="Acyl-CoA_Oxase/DH_mid-dom_sf"/>
</dbReference>
<dbReference type="Gene3D" id="1.20.140.10">
    <property type="entry name" value="Butyryl-CoA Dehydrogenase, subunit A, domain 3"/>
    <property type="match status" value="1"/>
</dbReference>
<evidence type="ECO:0000256" key="7">
    <source>
        <dbReference type="ARBA" id="ARBA00023002"/>
    </source>
</evidence>
<dbReference type="EMBL" id="LR727566">
    <property type="protein sequence ID" value="VWO99330.1"/>
    <property type="molecule type" value="Genomic_DNA"/>
</dbReference>
<keyword evidence="6" id="KW-0274">FAD</keyword>
<proteinExistence type="inferred from homology"/>
<dbReference type="InterPro" id="IPR006091">
    <property type="entry name" value="Acyl-CoA_Oxase/DH_mid-dom"/>
</dbReference>
<dbReference type="Gene3D" id="3.10.120.10">
    <property type="entry name" value="Cytochrome b5-like heme/steroid binding domain"/>
    <property type="match status" value="1"/>
</dbReference>
<feature type="domain" description="Cytochrome b5 heme-binding" evidence="9">
    <location>
        <begin position="3"/>
        <end position="82"/>
    </location>
</feature>
<dbReference type="GO" id="GO:0003995">
    <property type="term" value="F:acyl-CoA dehydrogenase activity"/>
    <property type="evidence" value="ECO:0007669"/>
    <property type="project" value="InterPro"/>
</dbReference>
<evidence type="ECO:0000256" key="8">
    <source>
        <dbReference type="ARBA" id="ARBA00023004"/>
    </source>
</evidence>
<dbReference type="SUPFAM" id="SSF56645">
    <property type="entry name" value="Acyl-CoA dehydrogenase NM domain-like"/>
    <property type="match status" value="1"/>
</dbReference>
<organism evidence="10">
    <name type="scientific">Ganoderma boninense</name>
    <dbReference type="NCBI Taxonomy" id="34458"/>
    <lineage>
        <taxon>Eukaryota</taxon>
        <taxon>Fungi</taxon>
        <taxon>Dikarya</taxon>
        <taxon>Basidiomycota</taxon>
        <taxon>Agaricomycotina</taxon>
        <taxon>Agaricomycetes</taxon>
        <taxon>Polyporales</taxon>
        <taxon>Polyporaceae</taxon>
        <taxon>Ganoderma</taxon>
    </lineage>
</organism>
<name>A0A5K1K3F5_9APHY</name>
<dbReference type="PROSITE" id="PS00191">
    <property type="entry name" value="CYTOCHROME_B5_1"/>
    <property type="match status" value="1"/>
</dbReference>
<dbReference type="InterPro" id="IPR006089">
    <property type="entry name" value="Acyl-CoA_DH_CS"/>
</dbReference>
<keyword evidence="3" id="KW-0349">Heme</keyword>
<dbReference type="CDD" id="cd00567">
    <property type="entry name" value="ACAD"/>
    <property type="match status" value="1"/>
</dbReference>
<reference evidence="10" key="1">
    <citation type="submission" date="2019-10" db="EMBL/GenBank/DDBJ databases">
        <authorList>
            <person name="Nor Muhammad N."/>
        </authorList>
    </citation>
    <scope>NUCLEOTIDE SEQUENCE</scope>
</reference>
<dbReference type="InterPro" id="IPR009100">
    <property type="entry name" value="AcylCoA_DH/oxidase_NM_dom_sf"/>
</dbReference>
<dbReference type="InterPro" id="IPR037069">
    <property type="entry name" value="AcylCoA_DH/ox_N_sf"/>
</dbReference>
<comment type="similarity">
    <text evidence="2">Belongs to the acyl-CoA dehydrogenase family.</text>
</comment>
<dbReference type="GO" id="GO:0046872">
    <property type="term" value="F:metal ion binding"/>
    <property type="evidence" value="ECO:0007669"/>
    <property type="project" value="UniProtKB-KW"/>
</dbReference>
<dbReference type="Gene3D" id="1.10.540.10">
    <property type="entry name" value="Acyl-CoA dehydrogenase/oxidase, N-terminal domain"/>
    <property type="match status" value="1"/>
</dbReference>
<protein>
    <submittedName>
        <fullName evidence="10">Calcium dependent mitochondrial carrier protein</fullName>
    </submittedName>
</protein>
<evidence type="ECO:0000259" key="9">
    <source>
        <dbReference type="PROSITE" id="PS50255"/>
    </source>
</evidence>
<dbReference type="InterPro" id="IPR036400">
    <property type="entry name" value="Cyt_B5-like_heme/steroid_sf"/>
</dbReference>
<gene>
    <name evidence="10" type="primary">G4NCI6</name>
</gene>
<dbReference type="PANTHER" id="PTHR48083:SF28">
    <property type="entry name" value="ACYL-COA DEHYDROGENASE FAMILY PROTEIN (AFU_ORTHOLOGUE AFUA_6G10880)-RELATED"/>
    <property type="match status" value="1"/>
</dbReference>
<dbReference type="GO" id="GO:0050660">
    <property type="term" value="F:flavin adenine dinucleotide binding"/>
    <property type="evidence" value="ECO:0007669"/>
    <property type="project" value="InterPro"/>
</dbReference>
<dbReference type="InterPro" id="IPR018506">
    <property type="entry name" value="Cyt_B5_heme-BS"/>
</dbReference>
<dbReference type="Pfam" id="PF02770">
    <property type="entry name" value="Acyl-CoA_dh_M"/>
    <property type="match status" value="1"/>
</dbReference>